<evidence type="ECO:0000313" key="4">
    <source>
        <dbReference type="Proteomes" id="UP001183643"/>
    </source>
</evidence>
<dbReference type="NCBIfam" id="TIGR02680">
    <property type="entry name" value="TIGR02680 family protein"/>
    <property type="match status" value="1"/>
</dbReference>
<evidence type="ECO:0000313" key="3">
    <source>
        <dbReference type="EMBL" id="MDR7278525.1"/>
    </source>
</evidence>
<sequence length="1368" mass="146969">MTLLTLPQQQPSDDPFAVAVARQLAGQLRSDRWAPTRAGVLNVWRYFDEIFTFHHGRLLLRGPNGTGKSKALELLLPFLFDASLRPSRLSTFGGSERTMHWNLMGDGYPHTTRVGYVWLEFGRTDPQGAAEWFTCGARLSASSNTRTVDATFFTTSSRVGVPGGFSLVKPGNVPLTKPDLAAALEGHGTVHSGPEPYRKAVREAVFRGLSDAQYEALIATLLQLRTPKLSEHLNPDALSEVLSKALPPLDPAGLTEIAEGFERLDRSRERLSALDAEVDAATRLAERQQQYARRALRRGAADLIHADAELDEVAGEAARQREAHAAAVAEQAEVTARREELERDVALTEEAIGGLRDSAAYREGQQLDQFRAALREAKRAAEAAEAADTARRDDATGDAARVETRRAELTSASAAVERTWHETSALAHRAGLAGLVEPLADEPIDQARALLRGVLLGREGQVEEVRAAIAAHARASADRERAAARREARAADRDETQATLTKARQAYEERVAAHRVSIAAWASACTVLPVAPVAPVLADLGADEVALASLIGDVTAEVRERIAADHTAGMAADRELLAKRTPLSAEYAALTRRPPGEPAAPAHRTASREANRPGAPLWRVVTWHEGVPPATQAAVEAALQASGLLDAWIRPDGSIGMAADGHDSFVASMGAVPAPGDSLLSILDAAPPERGEAAPVAPTVVRQILNAIGYGETAPRHGAGVGADGSWRLGLAYGSWAKPEAEFLGVDARERARQRRLAELGGELATLDAAREKVAVAIAGLRTERATLDAEAAARPSLADGARALEAVQRAELRLAAVQDQLTGAESDLAAAEETARATLRELTLTGSRQSLPTTAGDLEQLADALRALRQAGEGWLAERARRDYAADRLADAEEAAARSTAAAAEAEAALTAAREKVDAAQTRLESVAGAVGTDFSAVLDQVDVLRARAEGLRRDERALRPRHDELISRISDLNARAEAAERARDAATAARDEAVGRLARLAGLLGPDAGLETRLTGLGAVTATLQAARAIAEECGRLPHGPRHLRQDESALADVLHTIRESLTGYADLAMEADEQCDVQVVSATVDGLRISPGQLAARVTAERDETRARLGEEERALFDHTLIGDTRRHVAERIRQATGLVRQVSAQLEQVRTVSGLGVRLVWEVNPELGPGLKQARDLLLADPSTLSDDERTVLHAFFRARIDELRTTGAATGWDQQLSEVLDYRRWHRFVVQMRSGGEDWAPVTRKQHGAKSGGEKAIVLHLPLFAAAAAHYRAAPEAPRLILLDEVFVGVDQMNRGQLMEVLTGLDLDLMLTSDQEWCTYAEVDGIAIHQLIAGDADGDEAVTTARFVWTGQDFLPADEPRTQ</sequence>
<dbReference type="EMBL" id="JAVDYB010000001">
    <property type="protein sequence ID" value="MDR7278525.1"/>
    <property type="molecule type" value="Genomic_DNA"/>
</dbReference>
<feature type="region of interest" description="Disordered" evidence="2">
    <location>
        <begin position="592"/>
        <end position="613"/>
    </location>
</feature>
<name>A0AAE3YRX3_9ACTN</name>
<feature type="coiled-coil region" evidence="1">
    <location>
        <begin position="964"/>
        <end position="991"/>
    </location>
</feature>
<dbReference type="Pfam" id="PF13558">
    <property type="entry name" value="SbcC_Walker_B"/>
    <property type="match status" value="1"/>
</dbReference>
<dbReference type="Proteomes" id="UP001183643">
    <property type="component" value="Unassembled WGS sequence"/>
</dbReference>
<comment type="caution">
    <text evidence="3">The sequence shown here is derived from an EMBL/GenBank/DDBJ whole genome shotgun (WGS) entry which is preliminary data.</text>
</comment>
<proteinExistence type="predicted"/>
<dbReference type="SUPFAM" id="SSF52540">
    <property type="entry name" value="P-loop containing nucleoside triphosphate hydrolases"/>
    <property type="match status" value="1"/>
</dbReference>
<protein>
    <submittedName>
        <fullName evidence="3">Uncharacterized protein (TIGR02680 family)</fullName>
    </submittedName>
</protein>
<dbReference type="InterPro" id="IPR013496">
    <property type="entry name" value="CHP02680"/>
</dbReference>
<keyword evidence="1" id="KW-0175">Coiled coil</keyword>
<evidence type="ECO:0000256" key="2">
    <source>
        <dbReference type="SAM" id="MobiDB-lite"/>
    </source>
</evidence>
<gene>
    <name evidence="3" type="ORF">J2S41_005303</name>
</gene>
<feature type="coiled-coil region" evidence="1">
    <location>
        <begin position="890"/>
        <end position="924"/>
    </location>
</feature>
<accession>A0AAE3YRX3</accession>
<reference evidence="3" key="1">
    <citation type="submission" date="2023-07" db="EMBL/GenBank/DDBJ databases">
        <title>Sequencing the genomes of 1000 actinobacteria strains.</title>
        <authorList>
            <person name="Klenk H.-P."/>
        </authorList>
    </citation>
    <scope>NUCLEOTIDE SEQUENCE</scope>
    <source>
        <strain evidence="3">DSM 44707</strain>
    </source>
</reference>
<organism evidence="3 4">
    <name type="scientific">Catenuloplanes atrovinosus</name>
    <dbReference type="NCBI Taxonomy" id="137266"/>
    <lineage>
        <taxon>Bacteria</taxon>
        <taxon>Bacillati</taxon>
        <taxon>Actinomycetota</taxon>
        <taxon>Actinomycetes</taxon>
        <taxon>Micromonosporales</taxon>
        <taxon>Micromonosporaceae</taxon>
        <taxon>Catenuloplanes</taxon>
    </lineage>
</organism>
<dbReference type="RefSeq" id="WP_310371495.1">
    <property type="nucleotide sequence ID" value="NZ_JAVDYB010000001.1"/>
</dbReference>
<feature type="region of interest" description="Disordered" evidence="2">
    <location>
        <begin position="383"/>
        <end position="407"/>
    </location>
</feature>
<dbReference type="PANTHER" id="PTHR45615:SF66">
    <property type="entry name" value="CARD DOMAIN-CONTAINING PROTEIN"/>
    <property type="match status" value="1"/>
</dbReference>
<keyword evidence="4" id="KW-1185">Reference proteome</keyword>
<evidence type="ECO:0000256" key="1">
    <source>
        <dbReference type="SAM" id="Coils"/>
    </source>
</evidence>
<dbReference type="PANTHER" id="PTHR45615">
    <property type="entry name" value="MYOSIN HEAVY CHAIN, NON-MUSCLE"/>
    <property type="match status" value="1"/>
</dbReference>
<dbReference type="InterPro" id="IPR027417">
    <property type="entry name" value="P-loop_NTPase"/>
</dbReference>
<feature type="coiled-coil region" evidence="1">
    <location>
        <begin position="808"/>
        <end position="842"/>
    </location>
</feature>